<feature type="chain" id="PRO_5027076302" description="MEGF10_11" evidence="1">
    <location>
        <begin position="23"/>
        <end position="156"/>
    </location>
</feature>
<reference evidence="2 3" key="1">
    <citation type="submission" date="2020-06" db="EMBL/GenBank/DDBJ databases">
        <authorList>
            <person name="Li R."/>
            <person name="Bekaert M."/>
        </authorList>
    </citation>
    <scope>NUCLEOTIDE SEQUENCE [LARGE SCALE GENOMIC DNA]</scope>
    <source>
        <strain evidence="3">wild</strain>
    </source>
</reference>
<gene>
    <name evidence="2" type="ORF">MCOR_27135</name>
</gene>
<dbReference type="AlphaFoldDB" id="A0A6J8C6W9"/>
<dbReference type="Proteomes" id="UP000507470">
    <property type="component" value="Unassembled WGS sequence"/>
</dbReference>
<feature type="signal peptide" evidence="1">
    <location>
        <begin position="1"/>
        <end position="22"/>
    </location>
</feature>
<organism evidence="2 3">
    <name type="scientific">Mytilus coruscus</name>
    <name type="common">Sea mussel</name>
    <dbReference type="NCBI Taxonomy" id="42192"/>
    <lineage>
        <taxon>Eukaryota</taxon>
        <taxon>Metazoa</taxon>
        <taxon>Spiralia</taxon>
        <taxon>Lophotrochozoa</taxon>
        <taxon>Mollusca</taxon>
        <taxon>Bivalvia</taxon>
        <taxon>Autobranchia</taxon>
        <taxon>Pteriomorphia</taxon>
        <taxon>Mytilida</taxon>
        <taxon>Mytiloidea</taxon>
        <taxon>Mytilidae</taxon>
        <taxon>Mytilinae</taxon>
        <taxon>Mytilus</taxon>
    </lineage>
</organism>
<keyword evidence="3" id="KW-1185">Reference proteome</keyword>
<keyword evidence="1" id="KW-0732">Signal</keyword>
<evidence type="ECO:0000256" key="1">
    <source>
        <dbReference type="SAM" id="SignalP"/>
    </source>
</evidence>
<protein>
    <recommendedName>
        <fullName evidence="4">MEGF10_11</fullName>
    </recommendedName>
</protein>
<dbReference type="EMBL" id="CACVKT020004930">
    <property type="protein sequence ID" value="CAC5392185.1"/>
    <property type="molecule type" value="Genomic_DNA"/>
</dbReference>
<evidence type="ECO:0000313" key="2">
    <source>
        <dbReference type="EMBL" id="CAC5392185.1"/>
    </source>
</evidence>
<accession>A0A6J8C6W9</accession>
<sequence>MGFVVARFMNFIVSLLSQTILASSAVSNNAYENSFNTTKGFCRIPNDVTWRCCAMYYLRNGICQVCPKGTYRFIDETECKKCLKGFYGRFCVQPCECKNGDCDPIDGTCKCERDDVECNKEDCKETRIARGSDNDENPIFASQSYMALYGDLLIPE</sequence>
<dbReference type="OrthoDB" id="6105671at2759"/>
<name>A0A6J8C6W9_MYTCO</name>
<evidence type="ECO:0000313" key="3">
    <source>
        <dbReference type="Proteomes" id="UP000507470"/>
    </source>
</evidence>
<evidence type="ECO:0008006" key="4">
    <source>
        <dbReference type="Google" id="ProtNLM"/>
    </source>
</evidence>
<proteinExistence type="predicted"/>